<keyword evidence="17" id="KW-0670">Pyruvate</keyword>
<evidence type="ECO:0000256" key="9">
    <source>
        <dbReference type="ARBA" id="ARBA00022597"/>
    </source>
</evidence>
<keyword evidence="9" id="KW-0762">Sugar transport</keyword>
<keyword evidence="11" id="KW-0598">Phosphotransferase system</keyword>
<dbReference type="PROSITE" id="PS00369">
    <property type="entry name" value="PTS_HPR_HIS"/>
    <property type="match status" value="1"/>
</dbReference>
<evidence type="ECO:0000313" key="17">
    <source>
        <dbReference type="EMBL" id="ABX35301.1"/>
    </source>
</evidence>
<evidence type="ECO:0000256" key="12">
    <source>
        <dbReference type="ARBA" id="ARBA00022723"/>
    </source>
</evidence>
<dbReference type="PANTHER" id="PTHR46244:SF6">
    <property type="entry name" value="PHOSPHOENOLPYRUVATE-PROTEIN PHOSPHOTRANSFERASE"/>
    <property type="match status" value="1"/>
</dbReference>
<dbReference type="Pfam" id="PF02896">
    <property type="entry name" value="PEP-utilizers_C"/>
    <property type="match status" value="1"/>
</dbReference>
<evidence type="ECO:0000256" key="7">
    <source>
        <dbReference type="ARBA" id="ARBA00022490"/>
    </source>
</evidence>
<dbReference type="Proteomes" id="UP000000784">
    <property type="component" value="Chromosome"/>
</dbReference>
<evidence type="ECO:0000256" key="5">
    <source>
        <dbReference type="ARBA" id="ARBA00012232"/>
    </source>
</evidence>
<dbReference type="PANTHER" id="PTHR46244">
    <property type="entry name" value="PHOSPHOENOLPYRUVATE-PROTEIN PHOSPHOTRANSFERASE"/>
    <property type="match status" value="1"/>
</dbReference>
<keyword evidence="7" id="KW-0963">Cytoplasm</keyword>
<dbReference type="CDD" id="cd00367">
    <property type="entry name" value="PTS-HPr_like"/>
    <property type="match status" value="1"/>
</dbReference>
<dbReference type="Gene3D" id="3.30.1340.10">
    <property type="entry name" value="HPr-like"/>
    <property type="match status" value="1"/>
</dbReference>
<comment type="similarity">
    <text evidence="4">Belongs to the PEP-utilizing enzyme family.</text>
</comment>
<dbReference type="SUPFAM" id="SSF55594">
    <property type="entry name" value="HPr-like"/>
    <property type="match status" value="1"/>
</dbReference>
<dbReference type="eggNOG" id="COG1925">
    <property type="taxonomic scope" value="Bacteria"/>
</dbReference>
<evidence type="ECO:0000256" key="11">
    <source>
        <dbReference type="ARBA" id="ARBA00022683"/>
    </source>
</evidence>
<comment type="cofactor">
    <cofactor evidence="2">
        <name>Mg(2+)</name>
        <dbReference type="ChEBI" id="CHEBI:18420"/>
    </cofactor>
</comment>
<dbReference type="InterPro" id="IPR006318">
    <property type="entry name" value="PTS_EI-like"/>
</dbReference>
<accession>A9C1W6</accession>
<dbReference type="InterPro" id="IPR040442">
    <property type="entry name" value="Pyrv_kinase-like_dom_sf"/>
</dbReference>
<dbReference type="eggNOG" id="COG4668">
    <property type="taxonomic scope" value="Bacteria"/>
</dbReference>
<gene>
    <name evidence="17" type="ordered locus">Daci_2663</name>
</gene>
<dbReference type="InterPro" id="IPR050499">
    <property type="entry name" value="PEP-utilizing_PTS_enzyme"/>
</dbReference>
<keyword evidence="8" id="KW-0597">Phosphoprotein</keyword>
<dbReference type="SUPFAM" id="SSF52009">
    <property type="entry name" value="Phosphohistidine domain"/>
    <property type="match status" value="1"/>
</dbReference>
<dbReference type="InterPro" id="IPR001020">
    <property type="entry name" value="PTS_HPr_His_P_site"/>
</dbReference>
<dbReference type="InterPro" id="IPR035895">
    <property type="entry name" value="HPr-like_sf"/>
</dbReference>
<dbReference type="InterPro" id="IPR015813">
    <property type="entry name" value="Pyrv/PenolPyrv_kinase-like_dom"/>
</dbReference>
<feature type="domain" description="PTS EIIA type-2" evidence="15">
    <location>
        <begin position="26"/>
        <end position="165"/>
    </location>
</feature>
<evidence type="ECO:0000256" key="1">
    <source>
        <dbReference type="ARBA" id="ARBA00000683"/>
    </source>
</evidence>
<dbReference type="InterPro" id="IPR000032">
    <property type="entry name" value="HPr-like"/>
</dbReference>
<dbReference type="GO" id="GO:0005737">
    <property type="term" value="C:cytoplasm"/>
    <property type="evidence" value="ECO:0007669"/>
    <property type="project" value="UniProtKB-SubCell"/>
</dbReference>
<dbReference type="NCBIfam" id="TIGR01003">
    <property type="entry name" value="PTS_HPr_family"/>
    <property type="match status" value="1"/>
</dbReference>
<dbReference type="Gene3D" id="3.20.20.60">
    <property type="entry name" value="Phosphoenolpyruvate-binding domains"/>
    <property type="match status" value="1"/>
</dbReference>
<comment type="catalytic activity">
    <reaction evidence="1">
        <text>L-histidyl-[protein] + phosphoenolpyruvate = N(pros)-phospho-L-histidyl-[protein] + pyruvate</text>
        <dbReference type="Rhea" id="RHEA:23880"/>
        <dbReference type="Rhea" id="RHEA-COMP:9745"/>
        <dbReference type="Rhea" id="RHEA-COMP:9746"/>
        <dbReference type="ChEBI" id="CHEBI:15361"/>
        <dbReference type="ChEBI" id="CHEBI:29979"/>
        <dbReference type="ChEBI" id="CHEBI:58702"/>
        <dbReference type="ChEBI" id="CHEBI:64837"/>
        <dbReference type="EC" id="2.7.3.9"/>
    </reaction>
</comment>
<dbReference type="eggNOG" id="COG1080">
    <property type="taxonomic scope" value="Bacteria"/>
</dbReference>
<dbReference type="InterPro" id="IPR008279">
    <property type="entry name" value="PEP-util_enz_mobile_dom"/>
</dbReference>
<dbReference type="InterPro" id="IPR000121">
    <property type="entry name" value="PEP_util_C"/>
</dbReference>
<dbReference type="Pfam" id="PF05524">
    <property type="entry name" value="PEP-utilisers_N"/>
    <property type="match status" value="1"/>
</dbReference>
<keyword evidence="14" id="KW-0460">Magnesium</keyword>
<dbReference type="KEGG" id="dac:Daci_2663"/>
<feature type="domain" description="HPr" evidence="16">
    <location>
        <begin position="181"/>
        <end position="273"/>
    </location>
</feature>
<dbReference type="STRING" id="398578.Daci_2663"/>
<dbReference type="Pfam" id="PF00391">
    <property type="entry name" value="PEP-utilizers"/>
    <property type="match status" value="1"/>
</dbReference>
<dbReference type="InterPro" id="IPR036618">
    <property type="entry name" value="PtsI_HPr-bd_sf"/>
</dbReference>
<dbReference type="InterPro" id="IPR008731">
    <property type="entry name" value="PTS_EIN"/>
</dbReference>
<sequence length="857" mass="89796">MVGNVPKIRAMINAHSSLPAVAPTAPAGLQIAVRLDARVRDKADAIAQAALLLQDRGCVAPGYATGMQAREAQAETFLGHGVAIPHGRAEDRALVLRDAVAVLQVREGLDWNAGQNVHLVVAVAARSDAHITLLRRLAGLLQTPRLQALFTTGDVQQVIDVLQGQADPAPPAARTAAVDLAEAREWTIAYPNGLHARPATRWAESARGFASHIQVRHGGEVADARQMASLLQLGLREGDKVTVSAEGPDASAAVQRLCAVAQALVAQERADADAAARKAAESPATGWLPPLARPAFVGLGASPGLAVARIHQWRVEAAEIPDLPEPLSVCGARLHAALAETQGQLRALHDDTRRRLGEGDAAIFSAQAEWLGDTGLITRACQLMVQGHGVAWAWDRAVEEGAARLQALDNPALAARAADLRDVGRRVLVQLQPSLAAAGPEGLPEGGCIVVAADLSPSETAQLDTARVAALVTAQGSPTSHTAILARTLGLPAAVAAGGGVLGMADGALAIVDGANGRIYLDPSEQDLASAHAHMAEQRALQERVSAQRGLPAITTDGVRIEVCANVNLPEQVPLALSQGAEGVGLMRTEFLFLERGSTPGEDEQYETYRAMAQALEGRPLIVRALDIGGDKQVAHLELPREDNPFLGVRGARLLLRRPDLLEPQMRALYRAACDGARLSVMFPMVTSVQELLALRAACERLRAELDAPVLPLGIMIEVPAAAVQADALARHADFFSIGTNDLTQYVLAMDRQNPQLAAEADSLHPAVLRMVRATVQGAATRARPVGVCGGLAGDPFGALLLAGLGVGELSMTPNDIAGVKAGLRGASLRQLQALADRALGCEDAAQVRELAKEVTA</sequence>
<keyword evidence="13" id="KW-0418">Kinase</keyword>
<dbReference type="Gene3D" id="3.50.30.10">
    <property type="entry name" value="Phosphohistidine domain"/>
    <property type="match status" value="1"/>
</dbReference>
<dbReference type="GO" id="GO:0008965">
    <property type="term" value="F:phosphoenolpyruvate-protein phosphotransferase activity"/>
    <property type="evidence" value="ECO:0007669"/>
    <property type="project" value="UniProtKB-EC"/>
</dbReference>
<dbReference type="PRINTS" id="PR01736">
    <property type="entry name" value="PHPHTRNFRASE"/>
</dbReference>
<evidence type="ECO:0000256" key="14">
    <source>
        <dbReference type="ARBA" id="ARBA00022842"/>
    </source>
</evidence>
<evidence type="ECO:0000313" key="18">
    <source>
        <dbReference type="Proteomes" id="UP000000784"/>
    </source>
</evidence>
<dbReference type="GO" id="GO:0016301">
    <property type="term" value="F:kinase activity"/>
    <property type="evidence" value="ECO:0007669"/>
    <property type="project" value="UniProtKB-KW"/>
</dbReference>
<dbReference type="EMBL" id="CP000884">
    <property type="protein sequence ID" value="ABX35301.1"/>
    <property type="molecule type" value="Genomic_DNA"/>
</dbReference>
<dbReference type="InterPro" id="IPR023151">
    <property type="entry name" value="PEP_util_CS"/>
</dbReference>
<evidence type="ECO:0000256" key="3">
    <source>
        <dbReference type="ARBA" id="ARBA00004496"/>
    </source>
</evidence>
<dbReference type="PROSITE" id="PS51094">
    <property type="entry name" value="PTS_EIIA_TYPE_2"/>
    <property type="match status" value="1"/>
</dbReference>
<evidence type="ECO:0000256" key="4">
    <source>
        <dbReference type="ARBA" id="ARBA00007837"/>
    </source>
</evidence>
<dbReference type="PROSITE" id="PS00742">
    <property type="entry name" value="PEP_ENZYMES_2"/>
    <property type="match status" value="1"/>
</dbReference>
<dbReference type="Gene3D" id="1.10.274.10">
    <property type="entry name" value="PtsI, HPr-binding domain"/>
    <property type="match status" value="1"/>
</dbReference>
<dbReference type="PROSITE" id="PS51350">
    <property type="entry name" value="PTS_HPR_DOM"/>
    <property type="match status" value="1"/>
</dbReference>
<evidence type="ECO:0000259" key="16">
    <source>
        <dbReference type="PROSITE" id="PS51350"/>
    </source>
</evidence>
<dbReference type="AlphaFoldDB" id="A9C1W6"/>
<dbReference type="EC" id="2.7.3.9" evidence="5"/>
<dbReference type="InterPro" id="IPR016152">
    <property type="entry name" value="PTrfase/Anion_transptr"/>
</dbReference>
<evidence type="ECO:0000256" key="6">
    <source>
        <dbReference type="ARBA" id="ARBA00022448"/>
    </source>
</evidence>
<keyword evidence="12" id="KW-0479">Metal-binding</keyword>
<dbReference type="SUPFAM" id="SSF51621">
    <property type="entry name" value="Phosphoenolpyruvate/pyruvate domain"/>
    <property type="match status" value="1"/>
</dbReference>
<dbReference type="CDD" id="cd00211">
    <property type="entry name" value="PTS_IIA_fru"/>
    <property type="match status" value="1"/>
</dbReference>
<dbReference type="PRINTS" id="PR00107">
    <property type="entry name" value="PHOSPHOCPHPR"/>
</dbReference>
<name>A9C1W6_DELAS</name>
<dbReference type="GO" id="GO:0009401">
    <property type="term" value="P:phosphoenolpyruvate-dependent sugar phosphotransferase system"/>
    <property type="evidence" value="ECO:0007669"/>
    <property type="project" value="UniProtKB-KW"/>
</dbReference>
<dbReference type="InterPro" id="IPR036637">
    <property type="entry name" value="Phosphohistidine_dom_sf"/>
</dbReference>
<reference evidence="18" key="2">
    <citation type="submission" date="2007-11" db="EMBL/GenBank/DDBJ databases">
        <title>Complete sequence of Delftia acidovorans DSM 14801 / SPH-1.</title>
        <authorList>
            <person name="Copeland A."/>
            <person name="Lucas S."/>
            <person name="Lapidus A."/>
            <person name="Barry K."/>
            <person name="Glavina del Rio T."/>
            <person name="Dalin E."/>
            <person name="Tice H."/>
            <person name="Pitluck S."/>
            <person name="Lowry S."/>
            <person name="Clum A."/>
            <person name="Schmutz J."/>
            <person name="Larimer F."/>
            <person name="Land M."/>
            <person name="Hauser L."/>
            <person name="Kyrpides N."/>
            <person name="Kim E."/>
            <person name="Schleheck D."/>
            <person name="Richardson P."/>
        </authorList>
    </citation>
    <scope>NUCLEOTIDE SEQUENCE [LARGE SCALE GENOMIC DNA]</scope>
    <source>
        <strain evidence="18">DSM 14801 / SPH-1</strain>
    </source>
</reference>
<dbReference type="Pfam" id="PF00381">
    <property type="entry name" value="PTS-HPr"/>
    <property type="match status" value="1"/>
</dbReference>
<dbReference type="Gene3D" id="3.40.930.10">
    <property type="entry name" value="Mannitol-specific EII, Chain A"/>
    <property type="match status" value="1"/>
</dbReference>
<evidence type="ECO:0000256" key="2">
    <source>
        <dbReference type="ARBA" id="ARBA00001946"/>
    </source>
</evidence>
<evidence type="ECO:0000256" key="8">
    <source>
        <dbReference type="ARBA" id="ARBA00022553"/>
    </source>
</evidence>
<protein>
    <recommendedName>
        <fullName evidence="5">phosphoenolpyruvate--protein phosphotransferase</fullName>
        <ecNumber evidence="5">2.7.3.9</ecNumber>
    </recommendedName>
</protein>
<dbReference type="InterPro" id="IPR002178">
    <property type="entry name" value="PTS_EIIA_type-2_dom"/>
</dbReference>
<dbReference type="HOGENOM" id="CLU_007308_4_0_4"/>
<evidence type="ECO:0000256" key="13">
    <source>
        <dbReference type="ARBA" id="ARBA00022777"/>
    </source>
</evidence>
<keyword evidence="10 17" id="KW-0808">Transferase</keyword>
<dbReference type="NCBIfam" id="TIGR01417">
    <property type="entry name" value="PTS_I_fam"/>
    <property type="match status" value="1"/>
</dbReference>
<keyword evidence="6" id="KW-0813">Transport</keyword>
<dbReference type="GO" id="GO:0046872">
    <property type="term" value="F:metal ion binding"/>
    <property type="evidence" value="ECO:0007669"/>
    <property type="project" value="UniProtKB-KW"/>
</dbReference>
<proteinExistence type="inferred from homology"/>
<evidence type="ECO:0000256" key="10">
    <source>
        <dbReference type="ARBA" id="ARBA00022679"/>
    </source>
</evidence>
<dbReference type="PROSITE" id="PS00372">
    <property type="entry name" value="PTS_EIIA_TYPE_2_HIS"/>
    <property type="match status" value="1"/>
</dbReference>
<evidence type="ECO:0000259" key="15">
    <source>
        <dbReference type="PROSITE" id="PS51094"/>
    </source>
</evidence>
<dbReference type="SUPFAM" id="SSF47831">
    <property type="entry name" value="Enzyme I of the PEP:sugar phosphotransferase system HPr-binding (sub)domain"/>
    <property type="match status" value="1"/>
</dbReference>
<dbReference type="Pfam" id="PF00359">
    <property type="entry name" value="PTS_EIIA_2"/>
    <property type="match status" value="1"/>
</dbReference>
<keyword evidence="18" id="KW-1185">Reference proteome</keyword>
<dbReference type="SUPFAM" id="SSF55804">
    <property type="entry name" value="Phoshotransferase/anion transport protein"/>
    <property type="match status" value="1"/>
</dbReference>
<organism evidence="17 18">
    <name type="scientific">Delftia acidovorans (strain DSM 14801 / SPH-1)</name>
    <dbReference type="NCBI Taxonomy" id="398578"/>
    <lineage>
        <taxon>Bacteria</taxon>
        <taxon>Pseudomonadati</taxon>
        <taxon>Pseudomonadota</taxon>
        <taxon>Betaproteobacteria</taxon>
        <taxon>Burkholderiales</taxon>
        <taxon>Comamonadaceae</taxon>
        <taxon>Delftia</taxon>
    </lineage>
</organism>
<comment type="subcellular location">
    <subcellularLocation>
        <location evidence="3">Cytoplasm</location>
    </subcellularLocation>
</comment>
<reference evidence="17 18" key="1">
    <citation type="journal article" date="2004" name="Appl. Environ. Microbiol.">
        <title>Mineralization of individual congeners of linear alkylbenzenesulfonate by defined pairs of heterotrophic bacteria.</title>
        <authorList>
            <person name="Schleheck D."/>
            <person name="Knepper T.P."/>
            <person name="Fischer K."/>
            <person name="Cook A.M."/>
        </authorList>
    </citation>
    <scope>NUCLEOTIDE SEQUENCE [LARGE SCALE GENOMIC DNA]</scope>
    <source>
        <strain evidence="18">DSM 14801 / SPH-1</strain>
    </source>
</reference>